<accession>A0ABT3L7D2</accession>
<comment type="caution">
    <text evidence="9">The sequence shown here is derived from an EMBL/GenBank/DDBJ whole genome shotgun (WGS) entry which is preliminary data.</text>
</comment>
<evidence type="ECO:0000256" key="4">
    <source>
        <dbReference type="ARBA" id="ARBA00022803"/>
    </source>
</evidence>
<evidence type="ECO:0000256" key="5">
    <source>
        <dbReference type="ARBA" id="ARBA00038253"/>
    </source>
</evidence>
<reference evidence="9 10" key="1">
    <citation type="submission" date="2021-08" db="EMBL/GenBank/DDBJ databases">
        <title>Draft genome sequence of Spirulina subsalsa with high tolerance to salinity and hype-accumulation of phycocyanin.</title>
        <authorList>
            <person name="Pei H."/>
            <person name="Jiang L."/>
        </authorList>
    </citation>
    <scope>NUCLEOTIDE SEQUENCE [LARGE SCALE GENOMIC DNA]</scope>
    <source>
        <strain evidence="9 10">FACHB-351</strain>
    </source>
</reference>
<evidence type="ECO:0000256" key="1">
    <source>
        <dbReference type="ARBA" id="ARBA00004496"/>
    </source>
</evidence>
<evidence type="ECO:0000256" key="7">
    <source>
        <dbReference type="SAM" id="MobiDB-lite"/>
    </source>
</evidence>
<organism evidence="9 10">
    <name type="scientific">Spirulina subsalsa FACHB-351</name>
    <dbReference type="NCBI Taxonomy" id="234711"/>
    <lineage>
        <taxon>Bacteria</taxon>
        <taxon>Bacillati</taxon>
        <taxon>Cyanobacteriota</taxon>
        <taxon>Cyanophyceae</taxon>
        <taxon>Spirulinales</taxon>
        <taxon>Spirulinaceae</taxon>
        <taxon>Spirulina</taxon>
    </lineage>
</organism>
<evidence type="ECO:0000313" key="10">
    <source>
        <dbReference type="Proteomes" id="UP001526426"/>
    </source>
</evidence>
<proteinExistence type="inferred from homology"/>
<dbReference type="InterPro" id="IPR051476">
    <property type="entry name" value="Bac_ResReg_Asp_Phosphatase"/>
</dbReference>
<dbReference type="PROSITE" id="PS50005">
    <property type="entry name" value="TPR"/>
    <property type="match status" value="1"/>
</dbReference>
<dbReference type="Proteomes" id="UP001526426">
    <property type="component" value="Unassembled WGS sequence"/>
</dbReference>
<comment type="similarity">
    <text evidence="5">Belongs to the Rap family.</text>
</comment>
<evidence type="ECO:0000256" key="6">
    <source>
        <dbReference type="PROSITE-ProRule" id="PRU00339"/>
    </source>
</evidence>
<dbReference type="PANTHER" id="PTHR46630">
    <property type="entry name" value="TETRATRICOPEPTIDE REPEAT PROTEIN 29"/>
    <property type="match status" value="1"/>
</dbReference>
<feature type="signal peptide" evidence="8">
    <location>
        <begin position="1"/>
        <end position="26"/>
    </location>
</feature>
<sequence length="437" mass="51240">MTQRSITGLLFLLCLFPLGSAAPAWAQRTERMWPERTRQERMERNREQERERERERQPEEDDGEFENPLDMKERDPLIPLEVFNERRSLSTQEQEELAALLGPMALMAASLYDGGQVEEAFELWYREVRLRRFLGPLAEVEALGRLGEVAWNESRTPDVVVVRERLQAIQEEATKDREQSQLDRPLYRLLGQAYARIRARYDTLAMYEFILADVRATGDLEALEQTLNLIGVFHKGWFDFLAAARVYEELLELAQGQFDVANERRYLEELVYIYDASSQYEKAIAIKESLLVSYAQKEEFFNKIAPVQISLGQDYLRLGEKEQAIANLEAAFNWAWDNEQWGYASNALEALAELYVQYDQLDYAIQLYQEQLKAAQASYNFYEIMTIYDRMGELYLKLNNQPQALQAFREALRFAEAIRHQEDYFEEKITDILNNFL</sequence>
<feature type="compositionally biased region" description="Acidic residues" evidence="7">
    <location>
        <begin position="58"/>
        <end position="67"/>
    </location>
</feature>
<feature type="chain" id="PRO_5046391670" description="Tetratricopeptide repeat protein" evidence="8">
    <location>
        <begin position="27"/>
        <end position="437"/>
    </location>
</feature>
<keyword evidence="4 6" id="KW-0802">TPR repeat</keyword>
<gene>
    <name evidence="9" type="ORF">K4A83_14215</name>
</gene>
<dbReference type="SUPFAM" id="SSF48452">
    <property type="entry name" value="TPR-like"/>
    <property type="match status" value="2"/>
</dbReference>
<dbReference type="SMART" id="SM00028">
    <property type="entry name" value="TPR"/>
    <property type="match status" value="4"/>
</dbReference>
<dbReference type="RefSeq" id="WP_265265271.1">
    <property type="nucleotide sequence ID" value="NZ_JAIHOM010000070.1"/>
</dbReference>
<protein>
    <recommendedName>
        <fullName evidence="11">Tetratricopeptide repeat protein</fullName>
    </recommendedName>
</protein>
<keyword evidence="2" id="KW-0963">Cytoplasm</keyword>
<dbReference type="Gene3D" id="1.25.40.10">
    <property type="entry name" value="Tetratricopeptide repeat domain"/>
    <property type="match status" value="2"/>
</dbReference>
<evidence type="ECO:0000256" key="3">
    <source>
        <dbReference type="ARBA" id="ARBA00022737"/>
    </source>
</evidence>
<feature type="compositionally biased region" description="Basic and acidic residues" evidence="7">
    <location>
        <begin position="36"/>
        <end position="57"/>
    </location>
</feature>
<keyword evidence="8" id="KW-0732">Signal</keyword>
<name>A0ABT3L7D2_9CYAN</name>
<evidence type="ECO:0008006" key="11">
    <source>
        <dbReference type="Google" id="ProtNLM"/>
    </source>
</evidence>
<dbReference type="InterPro" id="IPR019734">
    <property type="entry name" value="TPR_rpt"/>
</dbReference>
<evidence type="ECO:0000313" key="9">
    <source>
        <dbReference type="EMBL" id="MCW6037418.1"/>
    </source>
</evidence>
<dbReference type="EMBL" id="JAIHOM010000070">
    <property type="protein sequence ID" value="MCW6037418.1"/>
    <property type="molecule type" value="Genomic_DNA"/>
</dbReference>
<keyword evidence="3" id="KW-0677">Repeat</keyword>
<comment type="subcellular location">
    <subcellularLocation>
        <location evidence="1">Cytoplasm</location>
    </subcellularLocation>
</comment>
<feature type="repeat" description="TPR" evidence="6">
    <location>
        <begin position="385"/>
        <end position="418"/>
    </location>
</feature>
<dbReference type="InterPro" id="IPR011990">
    <property type="entry name" value="TPR-like_helical_dom_sf"/>
</dbReference>
<evidence type="ECO:0000256" key="2">
    <source>
        <dbReference type="ARBA" id="ARBA00022490"/>
    </source>
</evidence>
<evidence type="ECO:0000256" key="8">
    <source>
        <dbReference type="SAM" id="SignalP"/>
    </source>
</evidence>
<feature type="region of interest" description="Disordered" evidence="7">
    <location>
        <begin position="36"/>
        <end position="70"/>
    </location>
</feature>
<keyword evidence="10" id="KW-1185">Reference proteome</keyword>
<dbReference type="PANTHER" id="PTHR46630:SF1">
    <property type="entry name" value="TETRATRICOPEPTIDE REPEAT PROTEIN 29"/>
    <property type="match status" value="1"/>
</dbReference>